<keyword evidence="5" id="KW-0687">Ribonucleoprotein</keyword>
<dbReference type="SMART" id="SM00363">
    <property type="entry name" value="S4"/>
    <property type="match status" value="1"/>
</dbReference>
<gene>
    <name evidence="8" type="ORF">LCGC14_0103700</name>
</gene>
<feature type="domain" description="RNA-binding S4" evidence="6">
    <location>
        <begin position="98"/>
        <end position="161"/>
    </location>
</feature>
<feature type="domain" description="Small ribosomal subunit protein uS4 N-terminal" evidence="7">
    <location>
        <begin position="1"/>
        <end position="97"/>
    </location>
</feature>
<organism evidence="8">
    <name type="scientific">marine sediment metagenome</name>
    <dbReference type="NCBI Taxonomy" id="412755"/>
    <lineage>
        <taxon>unclassified sequences</taxon>
        <taxon>metagenomes</taxon>
        <taxon>ecological metagenomes</taxon>
    </lineage>
</organism>
<dbReference type="InterPro" id="IPR022801">
    <property type="entry name" value="Ribosomal_uS4"/>
</dbReference>
<evidence type="ECO:0000256" key="4">
    <source>
        <dbReference type="ARBA" id="ARBA00022980"/>
    </source>
</evidence>
<reference evidence="8" key="1">
    <citation type="journal article" date="2015" name="Nature">
        <title>Complex archaea that bridge the gap between prokaryotes and eukaryotes.</title>
        <authorList>
            <person name="Spang A."/>
            <person name="Saw J.H."/>
            <person name="Jorgensen S.L."/>
            <person name="Zaremba-Niedzwiedzka K."/>
            <person name="Martijn J."/>
            <person name="Lind A.E."/>
            <person name="van Eijk R."/>
            <person name="Schleper C."/>
            <person name="Guy L."/>
            <person name="Ettema T.J."/>
        </authorList>
    </citation>
    <scope>NUCLEOTIDE SEQUENCE</scope>
</reference>
<keyword evidence="2" id="KW-0699">rRNA-binding</keyword>
<evidence type="ECO:0000313" key="8">
    <source>
        <dbReference type="EMBL" id="KKO02916.1"/>
    </source>
</evidence>
<dbReference type="NCBIfam" id="NF003717">
    <property type="entry name" value="PRK05327.1"/>
    <property type="match status" value="1"/>
</dbReference>
<dbReference type="InterPro" id="IPR018079">
    <property type="entry name" value="Ribosomal_uS4_CS"/>
</dbReference>
<dbReference type="GO" id="GO:0019843">
    <property type="term" value="F:rRNA binding"/>
    <property type="evidence" value="ECO:0007669"/>
    <property type="project" value="UniProtKB-KW"/>
</dbReference>
<accession>A0A0F9VCM9</accession>
<dbReference type="PROSITE" id="PS00632">
    <property type="entry name" value="RIBOSOMAL_S4"/>
    <property type="match status" value="1"/>
</dbReference>
<dbReference type="PROSITE" id="PS50889">
    <property type="entry name" value="S4"/>
    <property type="match status" value="1"/>
</dbReference>
<dbReference type="AlphaFoldDB" id="A0A0F9VCM9"/>
<name>A0A0F9VCM9_9ZZZZ</name>
<dbReference type="Pfam" id="PF00163">
    <property type="entry name" value="Ribosomal_S4"/>
    <property type="match status" value="1"/>
</dbReference>
<dbReference type="SMART" id="SM01390">
    <property type="entry name" value="Ribosomal_S4"/>
    <property type="match status" value="1"/>
</dbReference>
<protein>
    <submittedName>
        <fullName evidence="8">Uncharacterized protein</fullName>
    </submittedName>
</protein>
<dbReference type="CDD" id="cd00165">
    <property type="entry name" value="S4"/>
    <property type="match status" value="1"/>
</dbReference>
<evidence type="ECO:0000259" key="6">
    <source>
        <dbReference type="SMART" id="SM00363"/>
    </source>
</evidence>
<dbReference type="SUPFAM" id="SSF55174">
    <property type="entry name" value="Alpha-L RNA-binding motif"/>
    <property type="match status" value="1"/>
</dbReference>
<dbReference type="GO" id="GO:0042274">
    <property type="term" value="P:ribosomal small subunit biogenesis"/>
    <property type="evidence" value="ECO:0007669"/>
    <property type="project" value="TreeGrafter"/>
</dbReference>
<evidence type="ECO:0000256" key="2">
    <source>
        <dbReference type="ARBA" id="ARBA00022730"/>
    </source>
</evidence>
<evidence type="ECO:0000256" key="3">
    <source>
        <dbReference type="ARBA" id="ARBA00022884"/>
    </source>
</evidence>
<evidence type="ECO:0000259" key="7">
    <source>
        <dbReference type="SMART" id="SM01390"/>
    </source>
</evidence>
<dbReference type="GO" id="GO:0003735">
    <property type="term" value="F:structural constituent of ribosome"/>
    <property type="evidence" value="ECO:0007669"/>
    <property type="project" value="InterPro"/>
</dbReference>
<dbReference type="InterPro" id="IPR005709">
    <property type="entry name" value="Ribosomal_uS4_bac-type"/>
</dbReference>
<proteinExistence type="inferred from homology"/>
<dbReference type="Gene3D" id="1.10.1050.10">
    <property type="entry name" value="Ribosomal Protein S4 Delta 41, Chain A, domain 1"/>
    <property type="match status" value="1"/>
</dbReference>
<dbReference type="InterPro" id="IPR001912">
    <property type="entry name" value="Ribosomal_uS4_N"/>
</dbReference>
<evidence type="ECO:0000256" key="1">
    <source>
        <dbReference type="ARBA" id="ARBA00007465"/>
    </source>
</evidence>
<dbReference type="InterPro" id="IPR002942">
    <property type="entry name" value="S4_RNA-bd"/>
</dbReference>
<dbReference type="FunFam" id="3.10.290.10:FF:000001">
    <property type="entry name" value="30S ribosomal protein S4"/>
    <property type="match status" value="1"/>
</dbReference>
<dbReference type="InterPro" id="IPR036986">
    <property type="entry name" value="S4_RNA-bd_sf"/>
</dbReference>
<dbReference type="Pfam" id="PF01479">
    <property type="entry name" value="S4"/>
    <property type="match status" value="1"/>
</dbReference>
<dbReference type="EMBL" id="LAZR01000029">
    <property type="protein sequence ID" value="KKO02916.1"/>
    <property type="molecule type" value="Genomic_DNA"/>
</dbReference>
<keyword evidence="4" id="KW-0689">Ribosomal protein</keyword>
<evidence type="ECO:0000256" key="5">
    <source>
        <dbReference type="ARBA" id="ARBA00023274"/>
    </source>
</evidence>
<dbReference type="PANTHER" id="PTHR11831">
    <property type="entry name" value="30S 40S RIBOSOMAL PROTEIN"/>
    <property type="match status" value="1"/>
</dbReference>
<keyword evidence="3" id="KW-0694">RNA-binding</keyword>
<dbReference type="GO" id="GO:0006412">
    <property type="term" value="P:translation"/>
    <property type="evidence" value="ECO:0007669"/>
    <property type="project" value="InterPro"/>
</dbReference>
<dbReference type="NCBIfam" id="TIGR01017">
    <property type="entry name" value="rpsD_bact"/>
    <property type="match status" value="1"/>
</dbReference>
<dbReference type="GO" id="GO:0015935">
    <property type="term" value="C:small ribosomal subunit"/>
    <property type="evidence" value="ECO:0007669"/>
    <property type="project" value="InterPro"/>
</dbReference>
<comment type="similarity">
    <text evidence="1">Belongs to the universal ribosomal protein uS4 family.</text>
</comment>
<dbReference type="HAMAP" id="MF_01306_B">
    <property type="entry name" value="Ribosomal_uS4_B"/>
    <property type="match status" value="1"/>
</dbReference>
<sequence length="208" mass="24391">MINKKCKICRRLGQKLFLKGEKCFSPKCPMIKRPYPPGRKSKRRLPPISEYGRELREKQRLKSWYNLREAQLRKYVKEVLRKKGTVETVDLLIKKLESRLDNIIFRLGFVSSRPLAKQLVNHGYFSVNGKKVKSPSYQTRKGDKITILSPKKQKKIFQNLTSSIKKYQPPSWLKLDKQDLEGQIVGEPTFEEANLPVEVSSIFEFYSR</sequence>
<dbReference type="Gene3D" id="3.10.290.10">
    <property type="entry name" value="RNA-binding S4 domain"/>
    <property type="match status" value="1"/>
</dbReference>
<comment type="caution">
    <text evidence="8">The sequence shown here is derived from an EMBL/GenBank/DDBJ whole genome shotgun (WGS) entry which is preliminary data.</text>
</comment>
<dbReference type="PANTHER" id="PTHR11831:SF4">
    <property type="entry name" value="SMALL RIBOSOMAL SUBUNIT PROTEIN US4M"/>
    <property type="match status" value="1"/>
</dbReference>